<feature type="compositionally biased region" description="Polar residues" evidence="5">
    <location>
        <begin position="168"/>
        <end position="181"/>
    </location>
</feature>
<dbReference type="Proteomes" id="UP000007148">
    <property type="component" value="Unassembled WGS sequence"/>
</dbReference>
<keyword evidence="4" id="KW-0539">Nucleus</keyword>
<feature type="region of interest" description="Disordered" evidence="5">
    <location>
        <begin position="168"/>
        <end position="493"/>
    </location>
</feature>
<dbReference type="OrthoDB" id="514823at2759"/>
<feature type="compositionally biased region" description="Basic and acidic residues" evidence="5">
    <location>
        <begin position="253"/>
        <end position="276"/>
    </location>
</feature>
<dbReference type="InterPro" id="IPR019038">
    <property type="entry name" value="POLD3"/>
</dbReference>
<dbReference type="STRING" id="1109443.G4U3A9"/>
<feature type="compositionally biased region" description="Basic residues" evidence="5">
    <location>
        <begin position="374"/>
        <end position="383"/>
    </location>
</feature>
<protein>
    <recommendedName>
        <fullName evidence="2">DNA polymerase delta subunit 3</fullName>
    </recommendedName>
</protein>
<feature type="compositionally biased region" description="Basic and acidic residues" evidence="5">
    <location>
        <begin position="182"/>
        <end position="199"/>
    </location>
</feature>
<proteinExistence type="predicted"/>
<evidence type="ECO:0000256" key="1">
    <source>
        <dbReference type="ARBA" id="ARBA00004123"/>
    </source>
</evidence>
<dbReference type="PANTHER" id="PTHR17598:SF13">
    <property type="entry name" value="DNA POLYMERASE DELTA SUBUNIT 3"/>
    <property type="match status" value="1"/>
</dbReference>
<dbReference type="Pfam" id="PF09507">
    <property type="entry name" value="CDC27"/>
    <property type="match status" value="1"/>
</dbReference>
<keyword evidence="3" id="KW-0235">DNA replication</keyword>
<gene>
    <name evidence="6" type="ORF">PIIN_01755</name>
</gene>
<evidence type="ECO:0000313" key="6">
    <source>
        <dbReference type="EMBL" id="CCA78082.1"/>
    </source>
</evidence>
<dbReference type="InParanoid" id="G4U3A9"/>
<name>G4U3A9_SERID</name>
<dbReference type="InterPro" id="IPR041913">
    <property type="entry name" value="POLD3_sf"/>
</dbReference>
<sequence>MSDPNEAAINDYLTKQVKVNQNIVTYRLLSRALSIHVNAAKRSLAAFYEANNGHGGTASLHATYLVTGEDLDNVTSNDSMEVDEQQGEVQDAPSPMAEKTVRQKILIVPEENLESCKSTFKTDPSLLVTTVDAVRKMDASRTIDELKSLGIPISNACKVNKNIKAKKPNQTIASTSAGSKPTTKEEKNPGAAKSKEEVKPAPVAKSIAPKAETSKKQVGLDWSKAKSKDAPKTEASKPSTQDKTSAQKKGKAAVREASRGTKRPTPPDEKEDDKPPKSKPRTSAPVKTEPKIRAKKGVLLSDDEEEEEMRAPKAIKRKAKNENVVLAPRHVPGPPSSKFDTGGEDNDEDEEAEPSIEEDEPMETSETEEPMYAKTKRPTKKQKAWPMGANGLRKRRVVKTREYTDKRGFIQTEDYSEYESVDSESEQPPEPTKAKKKGGNSGTAGSRVKKEEPEVKLPKAGTSKESTTAKPKPKPGPAPQGGKKTIDSFFQKK</sequence>
<dbReference type="EMBL" id="CAFZ01001883">
    <property type="protein sequence ID" value="CCA78082.1"/>
    <property type="molecule type" value="Genomic_DNA"/>
</dbReference>
<evidence type="ECO:0000256" key="4">
    <source>
        <dbReference type="ARBA" id="ARBA00023242"/>
    </source>
</evidence>
<dbReference type="GO" id="GO:0006297">
    <property type="term" value="P:nucleotide-excision repair, DNA gap filling"/>
    <property type="evidence" value="ECO:0007669"/>
    <property type="project" value="TreeGrafter"/>
</dbReference>
<evidence type="ECO:0000256" key="5">
    <source>
        <dbReference type="SAM" id="MobiDB-lite"/>
    </source>
</evidence>
<dbReference type="GO" id="GO:0003887">
    <property type="term" value="F:DNA-directed DNA polymerase activity"/>
    <property type="evidence" value="ECO:0007669"/>
    <property type="project" value="TreeGrafter"/>
</dbReference>
<dbReference type="GO" id="GO:0006271">
    <property type="term" value="P:DNA strand elongation involved in DNA replication"/>
    <property type="evidence" value="ECO:0007669"/>
    <property type="project" value="TreeGrafter"/>
</dbReference>
<dbReference type="OMA" id="RAMMDID"/>
<feature type="compositionally biased region" description="Acidic residues" evidence="5">
    <location>
        <begin position="414"/>
        <end position="427"/>
    </location>
</feature>
<feature type="compositionally biased region" description="Basic and acidic residues" evidence="5">
    <location>
        <begin position="448"/>
        <end position="457"/>
    </location>
</feature>
<evidence type="ECO:0000313" key="7">
    <source>
        <dbReference type="Proteomes" id="UP000007148"/>
    </source>
</evidence>
<dbReference type="FunCoup" id="G4U3A9">
    <property type="interactions" value="78"/>
</dbReference>
<comment type="subcellular location">
    <subcellularLocation>
        <location evidence="1">Nucleus</location>
    </subcellularLocation>
</comment>
<evidence type="ECO:0000256" key="3">
    <source>
        <dbReference type="ARBA" id="ARBA00022705"/>
    </source>
</evidence>
<comment type="caution">
    <text evidence="6">The sequence shown here is derived from an EMBL/GenBank/DDBJ whole genome shotgun (WGS) entry which is preliminary data.</text>
</comment>
<organism evidence="6 7">
    <name type="scientific">Serendipita indica (strain DSM 11827)</name>
    <name type="common">Root endophyte fungus</name>
    <name type="synonym">Piriformospora indica</name>
    <dbReference type="NCBI Taxonomy" id="1109443"/>
    <lineage>
        <taxon>Eukaryota</taxon>
        <taxon>Fungi</taxon>
        <taxon>Dikarya</taxon>
        <taxon>Basidiomycota</taxon>
        <taxon>Agaricomycotina</taxon>
        <taxon>Agaricomycetes</taxon>
        <taxon>Sebacinales</taxon>
        <taxon>Serendipitaceae</taxon>
        <taxon>Serendipita</taxon>
    </lineage>
</organism>
<feature type="compositionally biased region" description="Acidic residues" evidence="5">
    <location>
        <begin position="342"/>
        <end position="369"/>
    </location>
</feature>
<reference evidence="6 7" key="1">
    <citation type="journal article" date="2011" name="PLoS Pathog.">
        <title>Endophytic Life Strategies Decoded by Genome and Transcriptome Analyses of the Mutualistic Root Symbiont Piriformospora indica.</title>
        <authorList>
            <person name="Zuccaro A."/>
            <person name="Lahrmann U."/>
            <person name="Guldener U."/>
            <person name="Langen G."/>
            <person name="Pfiffi S."/>
            <person name="Biedenkopf D."/>
            <person name="Wong P."/>
            <person name="Samans B."/>
            <person name="Grimm C."/>
            <person name="Basiewicz M."/>
            <person name="Murat C."/>
            <person name="Martin F."/>
            <person name="Kogel K.H."/>
        </authorList>
    </citation>
    <scope>NUCLEOTIDE SEQUENCE [LARGE SCALE GENOMIC DNA]</scope>
    <source>
        <strain evidence="6 7">DSM 11827</strain>
    </source>
</reference>
<accession>G4U3A9</accession>
<feature type="compositionally biased region" description="Basic and acidic residues" evidence="5">
    <location>
        <begin position="399"/>
        <end position="408"/>
    </location>
</feature>
<evidence type="ECO:0000256" key="2">
    <source>
        <dbReference type="ARBA" id="ARBA00017589"/>
    </source>
</evidence>
<feature type="compositionally biased region" description="Basic and acidic residues" evidence="5">
    <location>
        <begin position="223"/>
        <end position="235"/>
    </location>
</feature>
<dbReference type="GO" id="GO:0043625">
    <property type="term" value="C:delta DNA polymerase complex"/>
    <property type="evidence" value="ECO:0007669"/>
    <property type="project" value="InterPro"/>
</dbReference>
<dbReference type="Gene3D" id="3.90.1030.20">
    <property type="entry name" value="DNA polymerase delta, p66 (Cdc27) subunit, wHTH domain"/>
    <property type="match status" value="1"/>
</dbReference>
<keyword evidence="7" id="KW-1185">Reference proteome</keyword>
<dbReference type="GO" id="GO:1904161">
    <property type="term" value="P:DNA synthesis involved in UV-damage excision repair"/>
    <property type="evidence" value="ECO:0007669"/>
    <property type="project" value="TreeGrafter"/>
</dbReference>
<dbReference type="PANTHER" id="PTHR17598">
    <property type="entry name" value="DNA POLYMERASE DELTA SUBUNIT 3"/>
    <property type="match status" value="1"/>
</dbReference>
<dbReference type="HOGENOM" id="CLU_023879_0_0_1"/>
<dbReference type="eggNOG" id="ENOG502QPSW">
    <property type="taxonomic scope" value="Eukaryota"/>
</dbReference>
<dbReference type="AlphaFoldDB" id="G4U3A9"/>